<comment type="caution">
    <text evidence="2">The sequence shown here is derived from an EMBL/GenBank/DDBJ whole genome shotgun (WGS) entry which is preliminary data.</text>
</comment>
<gene>
    <name evidence="2" type="ORF">M9Y10_026183</name>
</gene>
<evidence type="ECO:0000256" key="1">
    <source>
        <dbReference type="SAM" id="SignalP"/>
    </source>
</evidence>
<dbReference type="InterPro" id="IPR018073">
    <property type="entry name" value="Prot_inh_cystat_CS"/>
</dbReference>
<evidence type="ECO:0000313" key="3">
    <source>
        <dbReference type="Proteomes" id="UP001470230"/>
    </source>
</evidence>
<protein>
    <submittedName>
        <fullName evidence="2">Uncharacterized protein</fullName>
    </submittedName>
</protein>
<name>A0ABR2H6W4_9EUKA</name>
<keyword evidence="3" id="KW-1185">Reference proteome</keyword>
<feature type="signal peptide" evidence="1">
    <location>
        <begin position="1"/>
        <end position="17"/>
    </location>
</feature>
<evidence type="ECO:0000313" key="2">
    <source>
        <dbReference type="EMBL" id="KAK8841972.1"/>
    </source>
</evidence>
<organism evidence="2 3">
    <name type="scientific">Tritrichomonas musculus</name>
    <dbReference type="NCBI Taxonomy" id="1915356"/>
    <lineage>
        <taxon>Eukaryota</taxon>
        <taxon>Metamonada</taxon>
        <taxon>Parabasalia</taxon>
        <taxon>Tritrichomonadida</taxon>
        <taxon>Tritrichomonadidae</taxon>
        <taxon>Tritrichomonas</taxon>
    </lineage>
</organism>
<dbReference type="InterPro" id="IPR046350">
    <property type="entry name" value="Cystatin_sf"/>
</dbReference>
<feature type="chain" id="PRO_5046184652" evidence="1">
    <location>
        <begin position="18"/>
        <end position="191"/>
    </location>
</feature>
<dbReference type="SUPFAM" id="SSF54403">
    <property type="entry name" value="Cystatin/monellin"/>
    <property type="match status" value="1"/>
</dbReference>
<reference evidence="2 3" key="1">
    <citation type="submission" date="2024-04" db="EMBL/GenBank/DDBJ databases">
        <title>Tritrichomonas musculus Genome.</title>
        <authorList>
            <person name="Alves-Ferreira E."/>
            <person name="Grigg M."/>
            <person name="Lorenzi H."/>
            <person name="Galac M."/>
        </authorList>
    </citation>
    <scope>NUCLEOTIDE SEQUENCE [LARGE SCALE GENOMIC DNA]</scope>
    <source>
        <strain evidence="2 3">EAF2021</strain>
    </source>
</reference>
<accession>A0ABR2H6W4</accession>
<proteinExistence type="predicted"/>
<sequence>MFLSLVTLSISIGNVEGGWISVPVDSENVKAVKSYLDRNIPHLFPEFENGQYVIEDAKQQIVAGINLQLTIKSPSSTFAFVITLYVNLQKQIEIKEINKPFGAKPMPGAYMWQNPSHFTSSDLYHAVQLIQSKIDMLIQKSGNVLVYRTKVVNGLNTHIIFRDSMNTVCSAVFFKNTENNTELFISAHQIN</sequence>
<dbReference type="Proteomes" id="UP001470230">
    <property type="component" value="Unassembled WGS sequence"/>
</dbReference>
<dbReference type="EMBL" id="JAPFFF010000039">
    <property type="protein sequence ID" value="KAK8841972.1"/>
    <property type="molecule type" value="Genomic_DNA"/>
</dbReference>
<dbReference type="PROSITE" id="PS00287">
    <property type="entry name" value="CYSTATIN"/>
    <property type="match status" value="1"/>
</dbReference>
<keyword evidence="1" id="KW-0732">Signal</keyword>